<evidence type="ECO:0000256" key="2">
    <source>
        <dbReference type="SAM" id="SignalP"/>
    </source>
</evidence>
<keyword evidence="1" id="KW-0472">Membrane</keyword>
<dbReference type="PROSITE" id="PS50228">
    <property type="entry name" value="SUEL_LECTIN"/>
    <property type="match status" value="1"/>
</dbReference>
<feature type="transmembrane region" description="Helical" evidence="1">
    <location>
        <begin position="240"/>
        <end position="266"/>
    </location>
</feature>
<dbReference type="InterPro" id="IPR043159">
    <property type="entry name" value="Lectin_gal-bd_sf"/>
</dbReference>
<feature type="chain" id="PRO_5028003764" description="SUEL-type lectin domain-containing protein" evidence="2">
    <location>
        <begin position="28"/>
        <end position="450"/>
    </location>
</feature>
<dbReference type="AlphaFoldDB" id="A0A6V7WR34"/>
<protein>
    <recommendedName>
        <fullName evidence="3">SUEL-type lectin domain-containing protein</fullName>
    </recommendedName>
</protein>
<dbReference type="GO" id="GO:0030246">
    <property type="term" value="F:carbohydrate binding"/>
    <property type="evidence" value="ECO:0007669"/>
    <property type="project" value="InterPro"/>
</dbReference>
<dbReference type="EMBL" id="CAJEWN010000750">
    <property type="protein sequence ID" value="CAD2189470.1"/>
    <property type="molecule type" value="Genomic_DNA"/>
</dbReference>
<reference evidence="4 5" key="1">
    <citation type="submission" date="2020-08" db="EMBL/GenBank/DDBJ databases">
        <authorList>
            <person name="Koutsovoulos G."/>
            <person name="Danchin GJ E."/>
        </authorList>
    </citation>
    <scope>NUCLEOTIDE SEQUENCE [LARGE SCALE GENOMIC DNA]</scope>
</reference>
<dbReference type="OrthoDB" id="5906672at2759"/>
<evidence type="ECO:0000259" key="3">
    <source>
        <dbReference type="PROSITE" id="PS50228"/>
    </source>
</evidence>
<name>A0A6V7WR34_MELEN</name>
<gene>
    <name evidence="4" type="ORF">MENT_LOCUS42194</name>
</gene>
<evidence type="ECO:0000313" key="5">
    <source>
        <dbReference type="Proteomes" id="UP000580250"/>
    </source>
</evidence>
<keyword evidence="1" id="KW-1133">Transmembrane helix</keyword>
<dbReference type="Proteomes" id="UP000580250">
    <property type="component" value="Unassembled WGS sequence"/>
</dbReference>
<accession>A0A6V7WR34</accession>
<evidence type="ECO:0000313" key="4">
    <source>
        <dbReference type="EMBL" id="CAD2189470.1"/>
    </source>
</evidence>
<dbReference type="Gene3D" id="2.60.120.740">
    <property type="match status" value="2"/>
</dbReference>
<sequence length="450" mass="51038">MFCFNPLHYTLQFILSILLAYLPQILTSTTYLDSVKLIACDGELASLHCPPYHQIVIESANFGRFALKECNPTRRPDFNIFCNNPEAIDVLRARCEHRQRCVVPVNWAIFQLNRINNNESFDQCPGTPKYLDAVYGCEHQNSCNVKANIQVFGNKCPQVNKYLDVVYRCIETTTTTSSTSTTTTKLSTPKPSSLKISSNKLEKTSSNLSLINEYETTKELLLDTYEVKNDGGDISDNGSVLLYLFLASISAASVVFSIFIAIWAYLRRNRRLKETKNKKKKKHNLSEKNLLNKQEEGNYGDYATIPYEELPKFQKNSPQTLSYYSPSSSGSSSTTTTATNNGYPIRLGFVNGQNQVSRYSFNPCDNLINMPEYGQMPLQHYGLHPIPSCFPIPPPNMPFNRGHEHIQNYRYSPSSSLRSSGGTMVVKMDFSRQRPLFSERIEGLDEMDEE</sequence>
<comment type="caution">
    <text evidence="4">The sequence shown here is derived from an EMBL/GenBank/DDBJ whole genome shotgun (WGS) entry which is preliminary data.</text>
</comment>
<dbReference type="PANTHER" id="PTHR46780">
    <property type="entry name" value="PROTEIN EVA-1"/>
    <property type="match status" value="1"/>
</dbReference>
<organism evidence="4 5">
    <name type="scientific">Meloidogyne enterolobii</name>
    <name type="common">Root-knot nematode worm</name>
    <name type="synonym">Meloidogyne mayaguensis</name>
    <dbReference type="NCBI Taxonomy" id="390850"/>
    <lineage>
        <taxon>Eukaryota</taxon>
        <taxon>Metazoa</taxon>
        <taxon>Ecdysozoa</taxon>
        <taxon>Nematoda</taxon>
        <taxon>Chromadorea</taxon>
        <taxon>Rhabditida</taxon>
        <taxon>Tylenchina</taxon>
        <taxon>Tylenchomorpha</taxon>
        <taxon>Tylenchoidea</taxon>
        <taxon>Meloidogynidae</taxon>
        <taxon>Meloidogyninae</taxon>
        <taxon>Meloidogyne</taxon>
    </lineage>
</organism>
<evidence type="ECO:0000256" key="1">
    <source>
        <dbReference type="SAM" id="Phobius"/>
    </source>
</evidence>
<dbReference type="InterPro" id="IPR000922">
    <property type="entry name" value="Lectin_gal-bd_dom"/>
</dbReference>
<dbReference type="Pfam" id="PF02140">
    <property type="entry name" value="SUEL_Lectin"/>
    <property type="match status" value="1"/>
</dbReference>
<feature type="domain" description="SUEL-type lectin" evidence="3">
    <location>
        <begin position="39"/>
        <end position="138"/>
    </location>
</feature>
<feature type="signal peptide" evidence="2">
    <location>
        <begin position="1"/>
        <end position="27"/>
    </location>
</feature>
<proteinExistence type="predicted"/>
<keyword evidence="2" id="KW-0732">Signal</keyword>
<keyword evidence="1" id="KW-0812">Transmembrane</keyword>